<proteinExistence type="predicted"/>
<comment type="subcellular location">
    <subcellularLocation>
        <location evidence="1">Cell outer membrane</location>
    </subcellularLocation>
</comment>
<gene>
    <name evidence="6" type="ORF">SDC9_87951</name>
</gene>
<evidence type="ECO:0000313" key="6">
    <source>
        <dbReference type="EMBL" id="MPM41301.1"/>
    </source>
</evidence>
<dbReference type="Pfam" id="PF07980">
    <property type="entry name" value="SusD_RagB"/>
    <property type="match status" value="1"/>
</dbReference>
<keyword evidence="4" id="KW-0998">Cell outer membrane</keyword>
<dbReference type="Gene3D" id="1.25.40.390">
    <property type="match status" value="1"/>
</dbReference>
<dbReference type="AlphaFoldDB" id="A0A644ZNA6"/>
<dbReference type="SUPFAM" id="SSF48452">
    <property type="entry name" value="TPR-like"/>
    <property type="match status" value="1"/>
</dbReference>
<dbReference type="InterPro" id="IPR012944">
    <property type="entry name" value="SusD_RagB_dom"/>
</dbReference>
<evidence type="ECO:0000256" key="3">
    <source>
        <dbReference type="ARBA" id="ARBA00023136"/>
    </source>
</evidence>
<evidence type="ECO:0000259" key="5">
    <source>
        <dbReference type="Pfam" id="PF07980"/>
    </source>
</evidence>
<dbReference type="GO" id="GO:0009279">
    <property type="term" value="C:cell outer membrane"/>
    <property type="evidence" value="ECO:0007669"/>
    <property type="project" value="UniProtKB-SubCell"/>
</dbReference>
<feature type="domain" description="RagB/SusD" evidence="5">
    <location>
        <begin position="123"/>
        <end position="211"/>
    </location>
</feature>
<dbReference type="InterPro" id="IPR011990">
    <property type="entry name" value="TPR-like_helical_dom_sf"/>
</dbReference>
<keyword evidence="3" id="KW-0472">Membrane</keyword>
<comment type="caution">
    <text evidence="6">The sequence shown here is derived from an EMBL/GenBank/DDBJ whole genome shotgun (WGS) entry which is preliminary data.</text>
</comment>
<evidence type="ECO:0000256" key="4">
    <source>
        <dbReference type="ARBA" id="ARBA00023237"/>
    </source>
</evidence>
<keyword evidence="2" id="KW-0732">Signal</keyword>
<sequence length="244" mass="28633">MLARVYLYKGDKANALKYAERIIEESQLSVNSALNWTHYTALETTYEYEVNRLFTNEHVFQLRLNKMDEAVKYYFTQSAGLNALSISDEKADVIFEKTSKGYGNDYRLLKTFQFDGATKYYSKFWQYERGPHNNTMPIIRKTEAFYIAAEVLKDTDPVRAIELLNEVRSHRKLEDFPLPETLTPEEINQEIFKEYRKEFLGEGQLFYYYKRLNLPTIIGAGVPANQSVYVIPMPDNEMEFGNRK</sequence>
<dbReference type="EMBL" id="VSSQ01009320">
    <property type="protein sequence ID" value="MPM41301.1"/>
    <property type="molecule type" value="Genomic_DNA"/>
</dbReference>
<accession>A0A644ZNA6</accession>
<name>A0A644ZNA6_9ZZZZ</name>
<organism evidence="6">
    <name type="scientific">bioreactor metagenome</name>
    <dbReference type="NCBI Taxonomy" id="1076179"/>
    <lineage>
        <taxon>unclassified sequences</taxon>
        <taxon>metagenomes</taxon>
        <taxon>ecological metagenomes</taxon>
    </lineage>
</organism>
<protein>
    <recommendedName>
        <fullName evidence="5">RagB/SusD domain-containing protein</fullName>
    </recommendedName>
</protein>
<evidence type="ECO:0000256" key="1">
    <source>
        <dbReference type="ARBA" id="ARBA00004442"/>
    </source>
</evidence>
<reference evidence="6" key="1">
    <citation type="submission" date="2019-08" db="EMBL/GenBank/DDBJ databases">
        <authorList>
            <person name="Kucharzyk K."/>
            <person name="Murdoch R.W."/>
            <person name="Higgins S."/>
            <person name="Loffler F."/>
        </authorList>
    </citation>
    <scope>NUCLEOTIDE SEQUENCE</scope>
</reference>
<evidence type="ECO:0000256" key="2">
    <source>
        <dbReference type="ARBA" id="ARBA00022729"/>
    </source>
</evidence>